<dbReference type="SMART" id="SM00382">
    <property type="entry name" value="AAA"/>
    <property type="match status" value="2"/>
</dbReference>
<keyword evidence="4 7" id="KW-0067">ATP-binding</keyword>
<feature type="region of interest" description="Disordered" evidence="5">
    <location>
        <begin position="303"/>
        <end position="323"/>
    </location>
</feature>
<comment type="similarity">
    <text evidence="1">Belongs to the ABC transporter superfamily.</text>
</comment>
<gene>
    <name evidence="7" type="ORF">NP589_19500</name>
</gene>
<evidence type="ECO:0000256" key="4">
    <source>
        <dbReference type="ARBA" id="ARBA00022840"/>
    </source>
</evidence>
<organism evidence="7 8">
    <name type="scientific">Methylomonas rosea</name>
    <dbReference type="NCBI Taxonomy" id="2952227"/>
    <lineage>
        <taxon>Bacteria</taxon>
        <taxon>Pseudomonadati</taxon>
        <taxon>Pseudomonadota</taxon>
        <taxon>Gammaproteobacteria</taxon>
        <taxon>Methylococcales</taxon>
        <taxon>Methylococcaceae</taxon>
        <taxon>Methylomonas</taxon>
    </lineage>
</organism>
<dbReference type="InterPro" id="IPR027417">
    <property type="entry name" value="P-loop_NTPase"/>
</dbReference>
<dbReference type="PROSITE" id="PS50893">
    <property type="entry name" value="ABC_TRANSPORTER_2"/>
    <property type="match status" value="2"/>
</dbReference>
<dbReference type="PROSITE" id="PS00211">
    <property type="entry name" value="ABC_TRANSPORTER_1"/>
    <property type="match status" value="2"/>
</dbReference>
<accession>A0ABT1TXW2</accession>
<dbReference type="Gene3D" id="3.40.50.300">
    <property type="entry name" value="P-loop containing nucleotide triphosphate hydrolases"/>
    <property type="match status" value="2"/>
</dbReference>
<evidence type="ECO:0000313" key="8">
    <source>
        <dbReference type="Proteomes" id="UP001524570"/>
    </source>
</evidence>
<keyword evidence="3" id="KW-0547">Nucleotide-binding</keyword>
<dbReference type="RefSeq" id="WP_256608461.1">
    <property type="nucleotide sequence ID" value="NZ_JANIBL010000080.1"/>
</dbReference>
<keyword evidence="8" id="KW-1185">Reference proteome</keyword>
<dbReference type="SUPFAM" id="SSF52540">
    <property type="entry name" value="P-loop containing nucleoside triphosphate hydrolases"/>
    <property type="match status" value="2"/>
</dbReference>
<proteinExistence type="inferred from homology"/>
<dbReference type="CDD" id="cd03257">
    <property type="entry name" value="ABC_NikE_OppD_transporters"/>
    <property type="match status" value="2"/>
</dbReference>
<feature type="region of interest" description="Disordered" evidence="5">
    <location>
        <begin position="270"/>
        <end position="289"/>
    </location>
</feature>
<dbReference type="InterPro" id="IPR003439">
    <property type="entry name" value="ABC_transporter-like_ATP-bd"/>
</dbReference>
<dbReference type="InterPro" id="IPR013563">
    <property type="entry name" value="Oligopep_ABC_C"/>
</dbReference>
<evidence type="ECO:0000313" key="7">
    <source>
        <dbReference type="EMBL" id="MCQ8119616.1"/>
    </source>
</evidence>
<evidence type="ECO:0000256" key="3">
    <source>
        <dbReference type="ARBA" id="ARBA00022741"/>
    </source>
</evidence>
<dbReference type="NCBIfam" id="NF008453">
    <property type="entry name" value="PRK11308.1"/>
    <property type="match status" value="2"/>
</dbReference>
<dbReference type="PANTHER" id="PTHR43776:SF7">
    <property type="entry name" value="D,D-DIPEPTIDE TRANSPORT ATP-BINDING PROTEIN DDPF-RELATED"/>
    <property type="match status" value="1"/>
</dbReference>
<evidence type="ECO:0000256" key="2">
    <source>
        <dbReference type="ARBA" id="ARBA00022448"/>
    </source>
</evidence>
<feature type="compositionally biased region" description="Acidic residues" evidence="5">
    <location>
        <begin position="274"/>
        <end position="287"/>
    </location>
</feature>
<name>A0ABT1TXW2_9GAMM</name>
<keyword evidence="2" id="KW-0813">Transport</keyword>
<dbReference type="Pfam" id="PF08352">
    <property type="entry name" value="oligo_HPY"/>
    <property type="match status" value="2"/>
</dbReference>
<dbReference type="EMBL" id="JANIBL010000080">
    <property type="protein sequence ID" value="MCQ8119616.1"/>
    <property type="molecule type" value="Genomic_DNA"/>
</dbReference>
<feature type="domain" description="ABC transporter" evidence="6">
    <location>
        <begin position="330"/>
        <end position="579"/>
    </location>
</feature>
<reference evidence="7 8" key="1">
    <citation type="submission" date="2022-07" db="EMBL/GenBank/DDBJ databases">
        <title>Methylomonas rivi sp. nov., Methylomonas rosea sp. nov., Methylomonas aureus sp. nov. and Methylomonas subterranea sp. nov., four novel methanotrophs isolated from a freshwater creek and the deep terrestrial subsurface.</title>
        <authorList>
            <person name="Abin C."/>
            <person name="Sankaranarayanan K."/>
            <person name="Garner C."/>
            <person name="Sindelar R."/>
            <person name="Kotary K."/>
            <person name="Garner R."/>
            <person name="Barclay S."/>
            <person name="Lawson P."/>
            <person name="Krumholz L."/>
        </authorList>
    </citation>
    <scope>NUCLEOTIDE SEQUENCE [LARGE SCALE GENOMIC DNA]</scope>
    <source>
        <strain evidence="7 8">WSC-7</strain>
    </source>
</reference>
<dbReference type="PANTHER" id="PTHR43776">
    <property type="entry name" value="TRANSPORT ATP-BINDING PROTEIN"/>
    <property type="match status" value="1"/>
</dbReference>
<dbReference type="InterPro" id="IPR017871">
    <property type="entry name" value="ABC_transporter-like_CS"/>
</dbReference>
<evidence type="ECO:0000256" key="1">
    <source>
        <dbReference type="ARBA" id="ARBA00005417"/>
    </source>
</evidence>
<protein>
    <submittedName>
        <fullName evidence="7">Dipeptide ABC transporter ATP-binding protein</fullName>
    </submittedName>
</protein>
<dbReference type="InterPro" id="IPR003593">
    <property type="entry name" value="AAA+_ATPase"/>
</dbReference>
<evidence type="ECO:0000259" key="6">
    <source>
        <dbReference type="PROSITE" id="PS50893"/>
    </source>
</evidence>
<dbReference type="InterPro" id="IPR050319">
    <property type="entry name" value="ABC_transp_ATP-bind"/>
</dbReference>
<dbReference type="Pfam" id="PF00005">
    <property type="entry name" value="ABC_tran"/>
    <property type="match status" value="2"/>
</dbReference>
<feature type="domain" description="ABC transporter" evidence="6">
    <location>
        <begin position="6"/>
        <end position="258"/>
    </location>
</feature>
<sequence length="587" mass="64361">MSQPLLEVRNLRTYLRSGGGEVRAVDDISFSIPKGQTFCLVGESGSGKSVSALSVIRLLPDGVASHPSGEILLNGQDLLTLDDPGIRAVRGLKIAMIFQEPMTSLNPVMSIGAQITEALQLHHADMDDAEAMERTIKALEQVQIPNASSRFRDYPHQLSGGQRQRVMIAMALACEPQLLIADEPTTALDVTVQAEILRLMRKLQDDTGMSMLFITHDFGVVAQMAHWVGVMQQGKLVEVGACKSVLRAPLHPYTQQLLAAVPENLAKPVVEPPQAEEPDPADDESLSDSDKKLLSVLTRAGLRGKSKQPVSPANTPGALPRADDQPLLQIRDLKVWFPIKKGVFRQTVDYVKAVDEVSLDIPQGEIVALVGESGCGKTTLGRAVLQLELPTAGSIRIDGQELTGLSARELRPLRRKMQIAFQDPQSSLNPRLLVETTLTEPMKVHGIGANQEHRIELAGQLLEDMQLSRESLWRYPHEFSGGQRQRIGLARALALNPEFVVCDEITSALDVSVQAEILQLLLDIRRRRNLTLLFITHNIGVVEYLSDRTVVMYKGKIVEEGLTAKVCGAPEHAYTQRLLAAVPRLVV</sequence>
<dbReference type="NCBIfam" id="NF007739">
    <property type="entry name" value="PRK10419.1"/>
    <property type="match status" value="2"/>
</dbReference>
<evidence type="ECO:0000256" key="5">
    <source>
        <dbReference type="SAM" id="MobiDB-lite"/>
    </source>
</evidence>
<dbReference type="Proteomes" id="UP001524570">
    <property type="component" value="Unassembled WGS sequence"/>
</dbReference>
<comment type="caution">
    <text evidence="7">The sequence shown here is derived from an EMBL/GenBank/DDBJ whole genome shotgun (WGS) entry which is preliminary data.</text>
</comment>
<dbReference type="GO" id="GO:0005524">
    <property type="term" value="F:ATP binding"/>
    <property type="evidence" value="ECO:0007669"/>
    <property type="project" value="UniProtKB-KW"/>
</dbReference>